<evidence type="ECO:0000313" key="7">
    <source>
        <dbReference type="EnsemblPlants" id="Solyc12g019085.1.1"/>
    </source>
</evidence>
<dbReference type="GO" id="GO:0045048">
    <property type="term" value="P:protein insertion into ER membrane"/>
    <property type="evidence" value="ECO:0000318"/>
    <property type="project" value="GO_Central"/>
</dbReference>
<dbReference type="Pfam" id="PF03669">
    <property type="entry name" value="ASTER"/>
    <property type="match status" value="1"/>
</dbReference>
<dbReference type="AlphaFoldDB" id="A0A3Q7J686"/>
<dbReference type="PANTHER" id="PTHR13193">
    <property type="entry name" value="CGI-140"/>
    <property type="match status" value="1"/>
</dbReference>
<comment type="similarity">
    <text evidence="2">Belongs to the Asterix family.</text>
</comment>
<evidence type="ECO:0000256" key="3">
    <source>
        <dbReference type="ARBA" id="ARBA00022692"/>
    </source>
</evidence>
<feature type="transmembrane region" description="Helical" evidence="6">
    <location>
        <begin position="20"/>
        <end position="42"/>
    </location>
</feature>
<name>A0A3Q7J686_SOLLC</name>
<proteinExistence type="inferred from homology"/>
<keyword evidence="5 6" id="KW-0472">Membrane</keyword>
<dbReference type="Proteomes" id="UP000004994">
    <property type="component" value="Chromosome 12"/>
</dbReference>
<keyword evidence="8" id="KW-1185">Reference proteome</keyword>
<dbReference type="STRING" id="4081.A0A3Q7J686"/>
<dbReference type="PANTHER" id="PTHR13193:SF0">
    <property type="entry name" value="PAT COMPLEX SUBUNIT ASTERIX"/>
    <property type="match status" value="1"/>
</dbReference>
<comment type="subcellular location">
    <subcellularLocation>
        <location evidence="1">Membrane</location>
    </subcellularLocation>
</comment>
<accession>A0A3Q7J686</accession>
<reference evidence="7" key="1">
    <citation type="journal article" date="2012" name="Nature">
        <title>The tomato genome sequence provides insights into fleshy fruit evolution.</title>
        <authorList>
            <consortium name="Tomato Genome Consortium"/>
        </authorList>
    </citation>
    <scope>NUCLEOTIDE SEQUENCE [LARGE SCALE GENOMIC DNA]</scope>
    <source>
        <strain evidence="7">cv. Heinz 1706</strain>
    </source>
</reference>
<dbReference type="InterPro" id="IPR005351">
    <property type="entry name" value="ASTER"/>
</dbReference>
<keyword evidence="4 6" id="KW-1133">Transmembrane helix</keyword>
<evidence type="ECO:0000256" key="5">
    <source>
        <dbReference type="ARBA" id="ARBA00023136"/>
    </source>
</evidence>
<organism evidence="7">
    <name type="scientific">Solanum lycopersicum</name>
    <name type="common">Tomato</name>
    <name type="synonym">Lycopersicon esculentum</name>
    <dbReference type="NCBI Taxonomy" id="4081"/>
    <lineage>
        <taxon>Eukaryota</taxon>
        <taxon>Viridiplantae</taxon>
        <taxon>Streptophyta</taxon>
        <taxon>Embryophyta</taxon>
        <taxon>Tracheophyta</taxon>
        <taxon>Spermatophyta</taxon>
        <taxon>Magnoliopsida</taxon>
        <taxon>eudicotyledons</taxon>
        <taxon>Gunneridae</taxon>
        <taxon>Pentapetalae</taxon>
        <taxon>asterids</taxon>
        <taxon>lamiids</taxon>
        <taxon>Solanales</taxon>
        <taxon>Solanaceae</taxon>
        <taxon>Solanoideae</taxon>
        <taxon>Solaneae</taxon>
        <taxon>Solanum</taxon>
        <taxon>Solanum subgen. Lycopersicon</taxon>
    </lineage>
</organism>
<protein>
    <submittedName>
        <fullName evidence="7">Uncharacterized protein</fullName>
    </submittedName>
</protein>
<reference evidence="7" key="2">
    <citation type="submission" date="2019-01" db="UniProtKB">
        <authorList>
            <consortium name="EnsemblPlants"/>
        </authorList>
    </citation>
    <scope>IDENTIFICATION</scope>
    <source>
        <strain evidence="7">cv. Heinz 1706</strain>
    </source>
</reference>
<keyword evidence="3 6" id="KW-0812">Transmembrane</keyword>
<dbReference type="GO" id="GO:0005789">
    <property type="term" value="C:endoplasmic reticulum membrane"/>
    <property type="evidence" value="ECO:0000318"/>
    <property type="project" value="GO_Central"/>
</dbReference>
<evidence type="ECO:0000256" key="2">
    <source>
        <dbReference type="ARBA" id="ARBA00009066"/>
    </source>
</evidence>
<dbReference type="EnsemblPlants" id="Solyc12g019085.1.1">
    <property type="protein sequence ID" value="Solyc12g019085.1.1"/>
    <property type="gene ID" value="Solyc12g019085.1"/>
</dbReference>
<evidence type="ECO:0000256" key="4">
    <source>
        <dbReference type="ARBA" id="ARBA00022989"/>
    </source>
</evidence>
<sequence>MLTKSYKASLVGPLDLPIDYYNIIVVIFGIQDLLETVIIFNVQSIANIRNMKNDLKQISMAMMFRITNLMTNYLGFELFLQGYSVSSCNGSNLSKCCQNNNYRDITFS</sequence>
<dbReference type="Gramene" id="Solyc12g019085.1.1">
    <property type="protein sequence ID" value="Solyc12g019085.1.1"/>
    <property type="gene ID" value="Solyc12g019085.1"/>
</dbReference>
<evidence type="ECO:0000313" key="8">
    <source>
        <dbReference type="Proteomes" id="UP000004994"/>
    </source>
</evidence>
<dbReference type="InParanoid" id="A0A3Q7J686"/>
<evidence type="ECO:0000256" key="1">
    <source>
        <dbReference type="ARBA" id="ARBA00004370"/>
    </source>
</evidence>
<dbReference type="GO" id="GO:0044183">
    <property type="term" value="F:protein folding chaperone"/>
    <property type="evidence" value="ECO:0000318"/>
    <property type="project" value="GO_Central"/>
</dbReference>
<evidence type="ECO:0000256" key="6">
    <source>
        <dbReference type="SAM" id="Phobius"/>
    </source>
</evidence>